<dbReference type="InterPro" id="IPR018289">
    <property type="entry name" value="MULE_transposase_dom"/>
</dbReference>
<sequence>MATIRQAHPDTSITAKDIANHKSEVRRVALADDTPTEILLKELTSHAFFIKYEVHSDTSRLRYLFWFHPDIKQYYKSNSNVLVMDCTYKTNMYDLPFLNIIAVTNMNAVLPIAQCWIPGEKEEDFVWALQQLQVMLTDYEVSYTSIILTDRDQACMHALDRLFPQVPSLVCRWHMNRDVLAKARTLFGQVEIENPAPSQDKYDNTVATDQLLQRCRLSDRDRIWYSLRYNPLFKREICGLRLQTVTQVLISNQGPLRSSPTLMPRLSSFNSLLNPGSNSRAHKDNTSD</sequence>
<name>A0A329SDZ0_9STRA</name>
<dbReference type="EMBL" id="MJFZ01000183">
    <property type="protein sequence ID" value="RAW34995.1"/>
    <property type="molecule type" value="Genomic_DNA"/>
</dbReference>
<dbReference type="PANTHER" id="PTHR47718">
    <property type="entry name" value="OS01G0519700 PROTEIN"/>
    <property type="match status" value="1"/>
</dbReference>
<comment type="caution">
    <text evidence="2">The sequence shown here is derived from an EMBL/GenBank/DDBJ whole genome shotgun (WGS) entry which is preliminary data.</text>
</comment>
<dbReference type="AlphaFoldDB" id="A0A329SDZ0"/>
<evidence type="ECO:0000313" key="2">
    <source>
        <dbReference type="EMBL" id="RAW34995.1"/>
    </source>
</evidence>
<dbReference type="VEuPathDB" id="FungiDB:PC110_g8730"/>
<keyword evidence="3" id="KW-1185">Reference proteome</keyword>
<accession>A0A329SDZ0</accession>
<feature type="domain" description="MULE transposase" evidence="1">
    <location>
        <begin position="81"/>
        <end position="176"/>
    </location>
</feature>
<organism evidence="2 3">
    <name type="scientific">Phytophthora cactorum</name>
    <dbReference type="NCBI Taxonomy" id="29920"/>
    <lineage>
        <taxon>Eukaryota</taxon>
        <taxon>Sar</taxon>
        <taxon>Stramenopiles</taxon>
        <taxon>Oomycota</taxon>
        <taxon>Peronosporomycetes</taxon>
        <taxon>Peronosporales</taxon>
        <taxon>Peronosporaceae</taxon>
        <taxon>Phytophthora</taxon>
    </lineage>
</organism>
<dbReference type="PANTHER" id="PTHR47718:SF3">
    <property type="entry name" value="PROTEIN FAR1-RELATED SEQUENCE 5-LIKE"/>
    <property type="match status" value="1"/>
</dbReference>
<dbReference type="Proteomes" id="UP000251314">
    <property type="component" value="Unassembled WGS sequence"/>
</dbReference>
<reference evidence="2 3" key="1">
    <citation type="submission" date="2018-01" db="EMBL/GenBank/DDBJ databases">
        <title>Draft genome of the strawberry crown rot pathogen Phytophthora cactorum.</title>
        <authorList>
            <person name="Armitage A.D."/>
            <person name="Lysoe E."/>
            <person name="Nellist C.F."/>
            <person name="Harrison R.J."/>
            <person name="Brurberg M.B."/>
        </authorList>
    </citation>
    <scope>NUCLEOTIDE SEQUENCE [LARGE SCALE GENOMIC DNA]</scope>
    <source>
        <strain evidence="2 3">10300</strain>
    </source>
</reference>
<protein>
    <recommendedName>
        <fullName evidence="1">MULE transposase domain-containing protein</fullName>
    </recommendedName>
</protein>
<evidence type="ECO:0000313" key="3">
    <source>
        <dbReference type="Proteomes" id="UP000251314"/>
    </source>
</evidence>
<dbReference type="STRING" id="29920.A0A329SDZ0"/>
<gene>
    <name evidence="2" type="ORF">PC110_g8730</name>
</gene>
<dbReference type="Pfam" id="PF10551">
    <property type="entry name" value="MULE"/>
    <property type="match status" value="1"/>
</dbReference>
<dbReference type="OrthoDB" id="129622at2759"/>
<evidence type="ECO:0000259" key="1">
    <source>
        <dbReference type="Pfam" id="PF10551"/>
    </source>
</evidence>
<proteinExistence type="predicted"/>